<dbReference type="InterPro" id="IPR001810">
    <property type="entry name" value="F-box_dom"/>
</dbReference>
<accession>A0AAD6U6W1</accession>
<gene>
    <name evidence="4" type="ORF">B0H15DRAFT_299287</name>
</gene>
<dbReference type="PROSITE" id="PS50181">
    <property type="entry name" value="FBOX"/>
    <property type="match status" value="1"/>
</dbReference>
<feature type="region of interest" description="Disordered" evidence="1">
    <location>
        <begin position="644"/>
        <end position="670"/>
    </location>
</feature>
<evidence type="ECO:0000256" key="2">
    <source>
        <dbReference type="SAM" id="SignalP"/>
    </source>
</evidence>
<evidence type="ECO:0000313" key="5">
    <source>
        <dbReference type="Proteomes" id="UP001222325"/>
    </source>
</evidence>
<feature type="compositionally biased region" description="Polar residues" evidence="1">
    <location>
        <begin position="658"/>
        <end position="670"/>
    </location>
</feature>
<feature type="chain" id="PRO_5042240639" description="F-box domain-containing protein" evidence="2">
    <location>
        <begin position="19"/>
        <end position="670"/>
    </location>
</feature>
<reference evidence="4" key="1">
    <citation type="submission" date="2023-03" db="EMBL/GenBank/DDBJ databases">
        <title>Massive genome expansion in bonnet fungi (Mycena s.s.) driven by repeated elements and novel gene families across ecological guilds.</title>
        <authorList>
            <consortium name="Lawrence Berkeley National Laboratory"/>
            <person name="Harder C.B."/>
            <person name="Miyauchi S."/>
            <person name="Viragh M."/>
            <person name="Kuo A."/>
            <person name="Thoen E."/>
            <person name="Andreopoulos B."/>
            <person name="Lu D."/>
            <person name="Skrede I."/>
            <person name="Drula E."/>
            <person name="Henrissat B."/>
            <person name="Morin E."/>
            <person name="Kohler A."/>
            <person name="Barry K."/>
            <person name="LaButti K."/>
            <person name="Morin E."/>
            <person name="Salamov A."/>
            <person name="Lipzen A."/>
            <person name="Mereny Z."/>
            <person name="Hegedus B."/>
            <person name="Baldrian P."/>
            <person name="Stursova M."/>
            <person name="Weitz H."/>
            <person name="Taylor A."/>
            <person name="Grigoriev I.V."/>
            <person name="Nagy L.G."/>
            <person name="Martin F."/>
            <person name="Kauserud H."/>
        </authorList>
    </citation>
    <scope>NUCLEOTIDE SEQUENCE</scope>
    <source>
        <strain evidence="4">CBHHK173m</strain>
    </source>
</reference>
<feature type="domain" description="F-box" evidence="3">
    <location>
        <begin position="1"/>
        <end position="45"/>
    </location>
</feature>
<keyword evidence="2" id="KW-0732">Signal</keyword>
<feature type="signal peptide" evidence="2">
    <location>
        <begin position="1"/>
        <end position="18"/>
    </location>
</feature>
<organism evidence="4 5">
    <name type="scientific">Mycena belliarum</name>
    <dbReference type="NCBI Taxonomy" id="1033014"/>
    <lineage>
        <taxon>Eukaryota</taxon>
        <taxon>Fungi</taxon>
        <taxon>Dikarya</taxon>
        <taxon>Basidiomycota</taxon>
        <taxon>Agaricomycotina</taxon>
        <taxon>Agaricomycetes</taxon>
        <taxon>Agaricomycetidae</taxon>
        <taxon>Agaricales</taxon>
        <taxon>Marasmiineae</taxon>
        <taxon>Mycenaceae</taxon>
        <taxon>Mycena</taxon>
    </lineage>
</organism>
<feature type="region of interest" description="Disordered" evidence="1">
    <location>
        <begin position="106"/>
        <end position="127"/>
    </location>
</feature>
<dbReference type="Proteomes" id="UP001222325">
    <property type="component" value="Unassembled WGS sequence"/>
</dbReference>
<dbReference type="EMBL" id="JARJCN010000028">
    <property type="protein sequence ID" value="KAJ7087628.1"/>
    <property type="molecule type" value="Genomic_DNA"/>
</dbReference>
<comment type="caution">
    <text evidence="4">The sequence shown here is derived from an EMBL/GenBank/DDBJ whole genome shotgun (WGS) entry which is preliminary data.</text>
</comment>
<name>A0AAD6U6W1_9AGAR</name>
<evidence type="ECO:0000259" key="3">
    <source>
        <dbReference type="PROSITE" id="PS50181"/>
    </source>
</evidence>
<keyword evidence="5" id="KW-1185">Reference proteome</keyword>
<evidence type="ECO:0000313" key="4">
    <source>
        <dbReference type="EMBL" id="KAJ7087628.1"/>
    </source>
</evidence>
<proteinExistence type="predicted"/>
<evidence type="ECO:0000256" key="1">
    <source>
        <dbReference type="SAM" id="MobiDB-lite"/>
    </source>
</evidence>
<dbReference type="AlphaFoldDB" id="A0AAD6U6W1"/>
<sequence length="670" mass="76087">MPLDIILLFLLYTSPAELLALRDVNKGFRDLLDSGEQATAIWVKSRKYHGIIKPLRGYTERAWARLIFGRICQECKVSEAREPDFGLMMRLCACCRQINLCQETDYEDDDDEPEIPDDEEETDSDEEEMYYNDTIPTFEDSFPHSNWYIDKSRDELFMYTDDDETNGKYWWRPYLSEIIPVIRAARRGRKTAQKKLDKLNKKGWRRFEYGIKCDNWKDEREAEDRRYKAEILTKKFKALGYRDSELDGLSGRAPLAPIDLPLTESAWADIRRTLEGPINDKRRKRLLKDCPDIMKARAALAREVYAAYAATVAPPDAVYLPTVAGLDTIPAIRTICERESDVVITHADFAHMPTIIVNWVDAKRAQLTKRLGNDKADAWVLATTIFRCEISHGNLERPAMFGGDEAMRHVGELCDPQLNYHLYDVVSRLMRLLHLDSYTTTVADMDRHPARFRCVDDFCYAGSSQSDQVFTWRGWTRNPTGRYYQDGEANFVRVSEIVEAQALRQSHDYPKAESSSWVCGHCTRYVCEPGTLQGVTDHVGAAHGKTQVDAADILLAPGVFSISRGSTFYVPPLTAPEVRSGSQGTSNSVEEFFCFKCAQSKGFSDAHQMTSHVKGKHRIRCPLRNVHYGLRAALSTRAVQPVALSRGRASHARGKSLSRASQRSSATPAV</sequence>
<protein>
    <recommendedName>
        <fullName evidence="3">F-box domain-containing protein</fullName>
    </recommendedName>
</protein>